<proteinExistence type="inferred from homology"/>
<dbReference type="PANTHER" id="PTHR28043:SF1">
    <property type="entry name" value="INCREASED RECOMBINATION CENTERS PROTEIN 6"/>
    <property type="match status" value="1"/>
</dbReference>
<comment type="caution">
    <text evidence="5">The sequence shown here is derived from an EMBL/GenBank/DDBJ whole genome shotgun (WGS) entry which is preliminary data.</text>
</comment>
<evidence type="ECO:0000256" key="4">
    <source>
        <dbReference type="ARBA" id="ARBA00022447"/>
    </source>
</evidence>
<accession>A0AAV5QFF8</accession>
<gene>
    <name evidence="5" type="ORF">DASC09_007260</name>
</gene>
<comment type="function">
    <text evidence="1">Involved in gross chromosomal rearrangements (GCRs) and telomere healing.</text>
</comment>
<dbReference type="GeneID" id="90071380"/>
<name>A0AAV5QFF8_9ASCO</name>
<keyword evidence="6" id="KW-1185">Reference proteome</keyword>
<reference evidence="5 6" key="1">
    <citation type="journal article" date="2023" name="Elife">
        <title>Identification of key yeast species and microbe-microbe interactions impacting larval growth of Drosophila in the wild.</title>
        <authorList>
            <person name="Mure A."/>
            <person name="Sugiura Y."/>
            <person name="Maeda R."/>
            <person name="Honda K."/>
            <person name="Sakurai N."/>
            <person name="Takahashi Y."/>
            <person name="Watada M."/>
            <person name="Katoh T."/>
            <person name="Gotoh A."/>
            <person name="Gotoh Y."/>
            <person name="Taniguchi I."/>
            <person name="Nakamura K."/>
            <person name="Hayashi T."/>
            <person name="Katayama T."/>
            <person name="Uemura T."/>
            <person name="Hattori Y."/>
        </authorList>
    </citation>
    <scope>NUCLEOTIDE SEQUENCE [LARGE SCALE GENOMIC DNA]</scope>
    <source>
        <strain evidence="5 6">SC-9</strain>
    </source>
</reference>
<dbReference type="Proteomes" id="UP001360560">
    <property type="component" value="Unassembled WGS sequence"/>
</dbReference>
<keyword evidence="4" id="KW-0160">Chromosomal rearrangement</keyword>
<comment type="similarity">
    <text evidence="2">Belongs to the IRC6 family.</text>
</comment>
<dbReference type="Gene3D" id="3.40.50.11960">
    <property type="match status" value="1"/>
</dbReference>
<dbReference type="GO" id="GO:0030674">
    <property type="term" value="F:protein-macromolecule adaptor activity"/>
    <property type="evidence" value="ECO:0007669"/>
    <property type="project" value="TreeGrafter"/>
</dbReference>
<dbReference type="AlphaFoldDB" id="A0AAV5QFF8"/>
<dbReference type="InterPro" id="IPR034627">
    <property type="entry name" value="Irc6"/>
</dbReference>
<organism evidence="5 6">
    <name type="scientific">Saccharomycopsis crataegensis</name>
    <dbReference type="NCBI Taxonomy" id="43959"/>
    <lineage>
        <taxon>Eukaryota</taxon>
        <taxon>Fungi</taxon>
        <taxon>Dikarya</taxon>
        <taxon>Ascomycota</taxon>
        <taxon>Saccharomycotina</taxon>
        <taxon>Saccharomycetes</taxon>
        <taxon>Saccharomycopsidaceae</taxon>
        <taxon>Saccharomycopsis</taxon>
    </lineage>
</organism>
<protein>
    <recommendedName>
        <fullName evidence="3">Increased recombination centers protein 6</fullName>
    </recommendedName>
</protein>
<evidence type="ECO:0000256" key="3">
    <source>
        <dbReference type="ARBA" id="ARBA00015902"/>
    </source>
</evidence>
<sequence length="327" mass="37914">MVSRNKILIVGSPKSGKLTFINSIFQSIPDIDNPESHSGIIHDVDLKTKYYTKKLQIWIDEFTQEEKNGGVKDNTKTKSPASELELLTNWSQEFKTSEYKEIRDVISGIIFCFDLGRSPFKNDKEVESYAKEVVSILDIFKEDETANKKLVSQMSKVNIKESTEQEDSDDDNLDTHYDIWQGFSMIVGFERENCDPNLQADILKEIFWDNDLDFVNYKQGDTIDVHARDEYGDRMGLGKAKDIIECFDWNDIELKVPDADHKYDTEYIDSMKVPLIKDDEQKEEKPIELGLLVDKIKNAKENVNNLESTEAREKFAREFINDIMKYL</sequence>
<evidence type="ECO:0000256" key="2">
    <source>
        <dbReference type="ARBA" id="ARBA00007973"/>
    </source>
</evidence>
<evidence type="ECO:0000313" key="5">
    <source>
        <dbReference type="EMBL" id="GMM33401.1"/>
    </source>
</evidence>
<dbReference type="PANTHER" id="PTHR28043">
    <property type="entry name" value="INCREASED RECOMBINATION CENTERS PROTEIN 6"/>
    <property type="match status" value="1"/>
</dbReference>
<evidence type="ECO:0000313" key="6">
    <source>
        <dbReference type="Proteomes" id="UP001360560"/>
    </source>
</evidence>
<dbReference type="EMBL" id="BTFZ01000001">
    <property type="protein sequence ID" value="GMM33401.1"/>
    <property type="molecule type" value="Genomic_DNA"/>
</dbReference>
<dbReference type="RefSeq" id="XP_064850401.1">
    <property type="nucleotide sequence ID" value="XM_064994329.1"/>
</dbReference>
<dbReference type="GO" id="GO:0016192">
    <property type="term" value="P:vesicle-mediated transport"/>
    <property type="evidence" value="ECO:0007669"/>
    <property type="project" value="InterPro"/>
</dbReference>
<evidence type="ECO:0000256" key="1">
    <source>
        <dbReference type="ARBA" id="ARBA00002976"/>
    </source>
</evidence>